<reference evidence="1" key="1">
    <citation type="journal article" date="2015" name="Nature">
        <title>Complex archaea that bridge the gap between prokaryotes and eukaryotes.</title>
        <authorList>
            <person name="Spang A."/>
            <person name="Saw J.H."/>
            <person name="Jorgensen S.L."/>
            <person name="Zaremba-Niedzwiedzka K."/>
            <person name="Martijn J."/>
            <person name="Lind A.E."/>
            <person name="van Eijk R."/>
            <person name="Schleper C."/>
            <person name="Guy L."/>
            <person name="Ettema T.J."/>
        </authorList>
    </citation>
    <scope>NUCLEOTIDE SEQUENCE</scope>
</reference>
<comment type="caution">
    <text evidence="1">The sequence shown here is derived from an EMBL/GenBank/DDBJ whole genome shotgun (WGS) entry which is preliminary data.</text>
</comment>
<dbReference type="EMBL" id="LAZR01025791">
    <property type="protein sequence ID" value="KKL70791.1"/>
    <property type="molecule type" value="Genomic_DNA"/>
</dbReference>
<gene>
    <name evidence="1" type="ORF">LCGC14_2101330</name>
</gene>
<protein>
    <submittedName>
        <fullName evidence="1">Uncharacterized protein</fullName>
    </submittedName>
</protein>
<accession>A0A0F9EX29</accession>
<name>A0A0F9EX29_9ZZZZ</name>
<sequence length="62" mass="7054">MKNDKQEQLIQTAIRLYESDLKLADKIAKHMSRPRFPVARAEVLRAAVAEGLKTLGAKYDKK</sequence>
<proteinExistence type="predicted"/>
<organism evidence="1">
    <name type="scientific">marine sediment metagenome</name>
    <dbReference type="NCBI Taxonomy" id="412755"/>
    <lineage>
        <taxon>unclassified sequences</taxon>
        <taxon>metagenomes</taxon>
        <taxon>ecological metagenomes</taxon>
    </lineage>
</organism>
<evidence type="ECO:0000313" key="1">
    <source>
        <dbReference type="EMBL" id="KKL70791.1"/>
    </source>
</evidence>
<dbReference type="AlphaFoldDB" id="A0A0F9EX29"/>